<dbReference type="SUPFAM" id="SSF52540">
    <property type="entry name" value="P-loop containing nucleoside triphosphate hydrolases"/>
    <property type="match status" value="1"/>
</dbReference>
<evidence type="ECO:0000256" key="1">
    <source>
        <dbReference type="SAM" id="MobiDB-lite"/>
    </source>
</evidence>
<dbReference type="HOGENOM" id="CLU_008747_5_0_9"/>
<name>G9WFQ8_9LACO</name>
<comment type="caution">
    <text evidence="3">The sequence shown here is derived from an EMBL/GenBank/DDBJ whole genome shotgun (WGS) entry which is preliminary data.</text>
</comment>
<dbReference type="InterPro" id="IPR052934">
    <property type="entry name" value="Methyl-DNA_Rec/Restrict_Enz"/>
</dbReference>
<dbReference type="GO" id="GO:0016887">
    <property type="term" value="F:ATP hydrolysis activity"/>
    <property type="evidence" value="ECO:0007669"/>
    <property type="project" value="InterPro"/>
</dbReference>
<dbReference type="PANTHER" id="PTHR37291">
    <property type="entry name" value="5-METHYLCYTOSINE-SPECIFIC RESTRICTION ENZYME B"/>
    <property type="match status" value="1"/>
</dbReference>
<keyword evidence="3" id="KW-0255">Endonuclease</keyword>
<evidence type="ECO:0000313" key="4">
    <source>
        <dbReference type="Proteomes" id="UP000004959"/>
    </source>
</evidence>
<protein>
    <submittedName>
        <fullName evidence="3">Endonuclease</fullName>
    </submittedName>
</protein>
<dbReference type="eggNOG" id="COG1401">
    <property type="taxonomic scope" value="Bacteria"/>
</dbReference>
<organism evidence="3 4">
    <name type="scientific">Oenococcus kitaharae DSM 17330</name>
    <dbReference type="NCBI Taxonomy" id="1045004"/>
    <lineage>
        <taxon>Bacteria</taxon>
        <taxon>Bacillati</taxon>
        <taxon>Bacillota</taxon>
        <taxon>Bacilli</taxon>
        <taxon>Lactobacillales</taxon>
        <taxon>Lactobacillaceae</taxon>
        <taxon>Oenococcus</taxon>
    </lineage>
</organism>
<dbReference type="InterPro" id="IPR003593">
    <property type="entry name" value="AAA+_ATPase"/>
</dbReference>
<dbReference type="InterPro" id="IPR011704">
    <property type="entry name" value="ATPase_dyneun-rel_AAA"/>
</dbReference>
<keyword evidence="3" id="KW-0540">Nuclease</keyword>
<keyword evidence="3" id="KW-0378">Hydrolase</keyword>
<dbReference type="EMBL" id="AFVZ01000001">
    <property type="protein sequence ID" value="EHN59431.1"/>
    <property type="molecule type" value="Genomic_DNA"/>
</dbReference>
<proteinExistence type="predicted"/>
<dbReference type="SMART" id="SM00382">
    <property type="entry name" value="AAA"/>
    <property type="match status" value="1"/>
</dbReference>
<dbReference type="GO" id="GO:0004519">
    <property type="term" value="F:endonuclease activity"/>
    <property type="evidence" value="ECO:0007669"/>
    <property type="project" value="UniProtKB-KW"/>
</dbReference>
<dbReference type="PANTHER" id="PTHR37291:SF1">
    <property type="entry name" value="TYPE IV METHYL-DIRECTED RESTRICTION ENZYME ECOKMCRB SUBUNIT"/>
    <property type="match status" value="1"/>
</dbReference>
<dbReference type="Pfam" id="PF07728">
    <property type="entry name" value="AAA_5"/>
    <property type="match status" value="1"/>
</dbReference>
<dbReference type="AlphaFoldDB" id="G9WFQ8"/>
<evidence type="ECO:0000313" key="3">
    <source>
        <dbReference type="EMBL" id="EHN59431.1"/>
    </source>
</evidence>
<feature type="region of interest" description="Disordered" evidence="1">
    <location>
        <begin position="578"/>
        <end position="597"/>
    </location>
</feature>
<evidence type="ECO:0000259" key="2">
    <source>
        <dbReference type="SMART" id="SM00382"/>
    </source>
</evidence>
<feature type="domain" description="AAA+ ATPase" evidence="2">
    <location>
        <begin position="178"/>
        <end position="490"/>
    </location>
</feature>
<feature type="compositionally biased region" description="Basic and acidic residues" evidence="1">
    <location>
        <begin position="585"/>
        <end position="597"/>
    </location>
</feature>
<dbReference type="PATRIC" id="fig|1045004.4.peg.1323"/>
<dbReference type="InterPro" id="IPR027417">
    <property type="entry name" value="P-loop_NTPase"/>
</dbReference>
<reference evidence="3 4" key="1">
    <citation type="journal article" date="2012" name="PLoS ONE">
        <title>Functional divergence in the genus oenococcus as predicted by genome sequencing of the newly-described species, Oenococcus kitaharae.</title>
        <authorList>
            <person name="Borneman A.R."/>
            <person name="McCarthy J.M."/>
            <person name="Chambers P.J."/>
            <person name="Bartowsky E.J."/>
        </authorList>
    </citation>
    <scope>NUCLEOTIDE SEQUENCE [LARGE SCALE GENOMIC DNA]</scope>
    <source>
        <strain evidence="4">DSM17330</strain>
    </source>
</reference>
<gene>
    <name evidence="3" type="ORF">OKIT_1348</name>
</gene>
<dbReference type="GO" id="GO:0005524">
    <property type="term" value="F:ATP binding"/>
    <property type="evidence" value="ECO:0007669"/>
    <property type="project" value="InterPro"/>
</dbReference>
<dbReference type="Proteomes" id="UP000004959">
    <property type="component" value="Chromosome"/>
</dbReference>
<sequence>MIQTDENDLLKSEQNKTARSELTKVVREFVDYSDWCYRENEGKYSREKAQANTYITGKKKSSGSSSILIGGLKFGWNFNQSWGGAKLWSKGFVNSADVNIVYDRSDESQKELKVEQYVHESQANIFANIPLGTQSPTDAQIEEIVNDFWEFEDQINDSKKEIQDKVSYKNQFSNVLLESKNIIFRGAPGTGKTYLAKSLAADIVSNGRSTATKDLTDEEKSRIGFVQFHPSYDYTDFVEGLRPKINDDGSMGFELQDGVFKKFVSQAQANLDNSQKSKEDIQKEATADNKMDAFFENIEFGGDTFSTVNGSKFTIAGIDDRHIRIDVPGNKISDKVSLNIHELQSMLTANQDFKQVKDVNVFFGKPHGTQQYSYDLALYKKIKIRNTRPTLPTVPPKKKNFVFIIDEINRGEISKIFGELFFAIDPGYRGTTNGVLTQYANLHDDPGSKFSIPENVYIIGTMNDIDRSVDSFDFAMRRRFRFIEIKAQDNIGMLDELDEPKRQMTIQCMQSLNDAIVNVEGLNENYAIGGAYFLKLKHLTFDALWNDYLQPLLQDYVRGMNDEEGIMQKFEAAYNRGYQSAAQDNAERPTDPDGNSH</sequence>
<keyword evidence="4" id="KW-1185">Reference proteome</keyword>
<dbReference type="Gene3D" id="3.40.50.300">
    <property type="entry name" value="P-loop containing nucleotide triphosphate hydrolases"/>
    <property type="match status" value="2"/>
</dbReference>
<dbReference type="eggNOG" id="COG0507">
    <property type="taxonomic scope" value="Bacteria"/>
</dbReference>
<accession>G9WFQ8</accession>